<gene>
    <name evidence="3" type="ORF">CGS56_05370</name>
</gene>
<dbReference type="Pfam" id="PF03796">
    <property type="entry name" value="DnaB_C"/>
    <property type="match status" value="1"/>
</dbReference>
<keyword evidence="1" id="KW-0639">Primosome</keyword>
<dbReference type="Proteomes" id="UP000220157">
    <property type="component" value="Unassembled WGS sequence"/>
</dbReference>
<dbReference type="PANTHER" id="PTHR30153">
    <property type="entry name" value="REPLICATIVE DNA HELICASE DNAB"/>
    <property type="match status" value="1"/>
</dbReference>
<evidence type="ECO:0000256" key="1">
    <source>
        <dbReference type="ARBA" id="ARBA00022515"/>
    </source>
</evidence>
<protein>
    <recommendedName>
        <fullName evidence="2">SF4 helicase domain-containing protein</fullName>
    </recommendedName>
</protein>
<dbReference type="GO" id="GO:1990077">
    <property type="term" value="C:primosome complex"/>
    <property type="evidence" value="ECO:0007669"/>
    <property type="project" value="UniProtKB-KW"/>
</dbReference>
<organism evidence="3 4">
    <name type="scientific">Faecalibacterium prausnitzii</name>
    <dbReference type="NCBI Taxonomy" id="853"/>
    <lineage>
        <taxon>Bacteria</taxon>
        <taxon>Bacillati</taxon>
        <taxon>Bacillota</taxon>
        <taxon>Clostridia</taxon>
        <taxon>Eubacteriales</taxon>
        <taxon>Oscillospiraceae</taxon>
        <taxon>Faecalibacterium</taxon>
    </lineage>
</organism>
<dbReference type="RefSeq" id="WP_097785184.1">
    <property type="nucleotide sequence ID" value="NZ_NMTW01000026.1"/>
</dbReference>
<dbReference type="InterPro" id="IPR027417">
    <property type="entry name" value="P-loop_NTPase"/>
</dbReference>
<dbReference type="PROSITE" id="PS51199">
    <property type="entry name" value="SF4_HELICASE"/>
    <property type="match status" value="1"/>
</dbReference>
<dbReference type="Gene3D" id="3.40.50.300">
    <property type="entry name" value="P-loop containing nucleotide triphosphate hydrolases"/>
    <property type="match status" value="1"/>
</dbReference>
<proteinExistence type="predicted"/>
<dbReference type="InterPro" id="IPR007694">
    <property type="entry name" value="DNA_helicase_DnaB-like_C"/>
</dbReference>
<comment type="caution">
    <text evidence="3">The sequence shown here is derived from an EMBL/GenBank/DDBJ whole genome shotgun (WGS) entry which is preliminary data.</text>
</comment>
<accession>A0A2A7AAF7</accession>
<name>A0A2A7AAF7_9FIRM</name>
<dbReference type="GO" id="GO:0003678">
    <property type="term" value="F:DNA helicase activity"/>
    <property type="evidence" value="ECO:0007669"/>
    <property type="project" value="InterPro"/>
</dbReference>
<dbReference type="PANTHER" id="PTHR30153:SF2">
    <property type="entry name" value="REPLICATIVE DNA HELICASE"/>
    <property type="match status" value="1"/>
</dbReference>
<dbReference type="SUPFAM" id="SSF52540">
    <property type="entry name" value="P-loop containing nucleoside triphosphate hydrolases"/>
    <property type="match status" value="1"/>
</dbReference>
<evidence type="ECO:0000259" key="2">
    <source>
        <dbReference type="PROSITE" id="PS51199"/>
    </source>
</evidence>
<dbReference type="InterPro" id="IPR003593">
    <property type="entry name" value="AAA+_ATPase"/>
</dbReference>
<dbReference type="GO" id="GO:0005524">
    <property type="term" value="F:ATP binding"/>
    <property type="evidence" value="ECO:0007669"/>
    <property type="project" value="InterPro"/>
</dbReference>
<dbReference type="EMBL" id="NMTW01000026">
    <property type="protein sequence ID" value="PDX76110.1"/>
    <property type="molecule type" value="Genomic_DNA"/>
</dbReference>
<evidence type="ECO:0000313" key="4">
    <source>
        <dbReference type="Proteomes" id="UP000220157"/>
    </source>
</evidence>
<reference evidence="3 4" key="1">
    <citation type="journal article" date="2017" name="Front. Microbiol.">
        <title>New Insights into the Diversity of the Genus Faecalibacterium.</title>
        <authorList>
            <person name="Benevides L."/>
            <person name="Burman S."/>
            <person name="Martin R."/>
            <person name="Robert V."/>
            <person name="Thomas M."/>
            <person name="Miquel S."/>
            <person name="Chain F."/>
            <person name="Sokol H."/>
            <person name="Bermudez-Humaran L.G."/>
            <person name="Morrison M."/>
            <person name="Langella P."/>
            <person name="Azevedo V.A."/>
            <person name="Chatel J.M."/>
            <person name="Soares S."/>
        </authorList>
    </citation>
    <scope>NUCLEOTIDE SEQUENCE [LARGE SCALE GENOMIC DNA]</scope>
    <source>
        <strain evidence="3 4">CNCM I 4573</strain>
    </source>
</reference>
<dbReference type="GO" id="GO:0005829">
    <property type="term" value="C:cytosol"/>
    <property type="evidence" value="ECO:0007669"/>
    <property type="project" value="TreeGrafter"/>
</dbReference>
<evidence type="ECO:0000313" key="3">
    <source>
        <dbReference type="EMBL" id="PDX76110.1"/>
    </source>
</evidence>
<dbReference type="GO" id="GO:0006269">
    <property type="term" value="P:DNA replication, synthesis of primer"/>
    <property type="evidence" value="ECO:0007669"/>
    <property type="project" value="UniProtKB-KW"/>
</dbReference>
<dbReference type="SMART" id="SM00382">
    <property type="entry name" value="AAA"/>
    <property type="match status" value="1"/>
</dbReference>
<feature type="domain" description="SF4 helicase" evidence="2">
    <location>
        <begin position="153"/>
        <end position="395"/>
    </location>
</feature>
<sequence>MNIHKVLLGAILIKPDLAPYSLPDLEIEHFPADLQPVFAALSGLWNAKGQLDAVEACARYPEQRTAIMGCVEECEGEYIAITRDRVEEWTQLVREQAALTQFQNLALQAGSNLTTFADLPDLYSQMGEALTLDREEQDFKPIGELVDNYIRKLNEKPKYIPSGIPVLDKHLHLSPGNLFIIGGRPSAGKTALSLQMACEQARRGLRVCYFSLETDPDTLTARIISNRLAVPLADVKSKTVPQSDLDSLADLHKLPLFIRSASGKGTGWIKAQAQRMKAQVIFIDYLQLLTASKAKDRYQQITSISIALHELAQTTGILVVALAQLNRNAAHASPSTADLKESGQLEQDADAILLLSADKEEYQAILAKNKEGKIGEIPLTFDKTRQRFLAVTSELEGR</sequence>
<dbReference type="AlphaFoldDB" id="A0A2A7AAF7"/>